<evidence type="ECO:0000313" key="1">
    <source>
        <dbReference type="EMBL" id="EPR78635.1"/>
    </source>
</evidence>
<keyword evidence="2" id="KW-1185">Reference proteome</keyword>
<dbReference type="Proteomes" id="UP000014978">
    <property type="component" value="Unassembled WGS sequence"/>
</dbReference>
<dbReference type="VEuPathDB" id="MicrosporidiaDB:SLOPH_1065"/>
<proteinExistence type="predicted"/>
<organism evidence="1 2">
    <name type="scientific">Spraguea lophii (strain 42_110)</name>
    <name type="common">Microsporidian parasite</name>
    <dbReference type="NCBI Taxonomy" id="1358809"/>
    <lineage>
        <taxon>Eukaryota</taxon>
        <taxon>Fungi</taxon>
        <taxon>Fungi incertae sedis</taxon>
        <taxon>Microsporidia</taxon>
        <taxon>Spragueidae</taxon>
        <taxon>Spraguea</taxon>
    </lineage>
</organism>
<dbReference type="InParanoid" id="S7W731"/>
<reference evidence="2" key="1">
    <citation type="journal article" date="2013" name="PLoS Genet.">
        <title>The genome of Spraguea lophii and the basis of host-microsporidian interactions.</title>
        <authorList>
            <person name="Campbell S.E."/>
            <person name="Williams T.A."/>
            <person name="Yousuf A."/>
            <person name="Soanes D.M."/>
            <person name="Paszkiewicz K.H."/>
            <person name="Williams B.A.P."/>
        </authorList>
    </citation>
    <scope>NUCLEOTIDE SEQUENCE [LARGE SCALE GENOMIC DNA]</scope>
    <source>
        <strain evidence="2">42_110</strain>
    </source>
</reference>
<evidence type="ECO:0000313" key="2">
    <source>
        <dbReference type="Proteomes" id="UP000014978"/>
    </source>
</evidence>
<protein>
    <submittedName>
        <fullName evidence="1">Uncharacterized protein</fullName>
    </submittedName>
</protein>
<comment type="caution">
    <text evidence="1">The sequence shown here is derived from an EMBL/GenBank/DDBJ whole genome shotgun (WGS) entry which is preliminary data.</text>
</comment>
<name>S7W731_SPRLO</name>
<dbReference type="AlphaFoldDB" id="S7W731"/>
<gene>
    <name evidence="1" type="ORF">SLOPH_1065</name>
</gene>
<dbReference type="EMBL" id="ATCN01000647">
    <property type="protein sequence ID" value="EPR78635.1"/>
    <property type="molecule type" value="Genomic_DNA"/>
</dbReference>
<dbReference type="HOGENOM" id="CLU_2293527_0_0_1"/>
<sequence length="101" mass="11926">MVYLYLLFYFIFSTNQKYHSTDLKDDLEFNNIVSDVKNLIGRHQNGNKDIIKLQILSICTAAQTDLEYTEKKVNEILEMSKDIKEIDFIKNIIKDLMNMMP</sequence>
<accession>S7W731</accession>